<evidence type="ECO:0000313" key="2">
    <source>
        <dbReference type="EMBL" id="KAF1911569.1"/>
    </source>
</evidence>
<evidence type="ECO:0000259" key="1">
    <source>
        <dbReference type="Pfam" id="PF09044"/>
    </source>
</evidence>
<dbReference type="GO" id="GO:0005576">
    <property type="term" value="C:extracellular region"/>
    <property type="evidence" value="ECO:0007669"/>
    <property type="project" value="InterPro"/>
</dbReference>
<dbReference type="EMBL" id="ML979143">
    <property type="protein sequence ID" value="KAF1911569.1"/>
    <property type="molecule type" value="Genomic_DNA"/>
</dbReference>
<dbReference type="Gene3D" id="3.30.430.10">
    <property type="entry name" value="Killer Toxin P4, subunit A"/>
    <property type="match status" value="1"/>
</dbReference>
<keyword evidence="3" id="KW-1185">Reference proteome</keyword>
<name>A0A6A5Q832_AMPQU</name>
<feature type="domain" description="Killer toxin Kp4" evidence="1">
    <location>
        <begin position="38"/>
        <end position="110"/>
    </location>
</feature>
<dbReference type="AlphaFoldDB" id="A0A6A5Q832"/>
<dbReference type="Proteomes" id="UP000800096">
    <property type="component" value="Unassembled WGS sequence"/>
</dbReference>
<evidence type="ECO:0000313" key="3">
    <source>
        <dbReference type="Proteomes" id="UP000800096"/>
    </source>
</evidence>
<organism evidence="2 3">
    <name type="scientific">Ampelomyces quisqualis</name>
    <name type="common">Powdery mildew agent</name>
    <dbReference type="NCBI Taxonomy" id="50730"/>
    <lineage>
        <taxon>Eukaryota</taxon>
        <taxon>Fungi</taxon>
        <taxon>Dikarya</taxon>
        <taxon>Ascomycota</taxon>
        <taxon>Pezizomycotina</taxon>
        <taxon>Dothideomycetes</taxon>
        <taxon>Pleosporomycetidae</taxon>
        <taxon>Pleosporales</taxon>
        <taxon>Pleosporineae</taxon>
        <taxon>Phaeosphaeriaceae</taxon>
        <taxon>Ampelomyces</taxon>
    </lineage>
</organism>
<gene>
    <name evidence="2" type="ORF">BDU57DRAFT_533320</name>
</gene>
<protein>
    <submittedName>
        <fullName evidence="2">Killer toxin Kp4/SMK</fullName>
    </submittedName>
</protein>
<dbReference type="InterPro" id="IPR011329">
    <property type="entry name" value="Killer_tox_Kp4/SMK"/>
</dbReference>
<proteinExistence type="predicted"/>
<reference evidence="2" key="1">
    <citation type="journal article" date="2020" name="Stud. Mycol.">
        <title>101 Dothideomycetes genomes: a test case for predicting lifestyles and emergence of pathogens.</title>
        <authorList>
            <person name="Haridas S."/>
            <person name="Albert R."/>
            <person name="Binder M."/>
            <person name="Bloem J."/>
            <person name="Labutti K."/>
            <person name="Salamov A."/>
            <person name="Andreopoulos B."/>
            <person name="Baker S."/>
            <person name="Barry K."/>
            <person name="Bills G."/>
            <person name="Bluhm B."/>
            <person name="Cannon C."/>
            <person name="Castanera R."/>
            <person name="Culley D."/>
            <person name="Daum C."/>
            <person name="Ezra D."/>
            <person name="Gonzalez J."/>
            <person name="Henrissat B."/>
            <person name="Kuo A."/>
            <person name="Liang C."/>
            <person name="Lipzen A."/>
            <person name="Lutzoni F."/>
            <person name="Magnuson J."/>
            <person name="Mondo S."/>
            <person name="Nolan M."/>
            <person name="Ohm R."/>
            <person name="Pangilinan J."/>
            <person name="Park H.-J."/>
            <person name="Ramirez L."/>
            <person name="Alfaro M."/>
            <person name="Sun H."/>
            <person name="Tritt A."/>
            <person name="Yoshinaga Y."/>
            <person name="Zwiers L.-H."/>
            <person name="Turgeon B."/>
            <person name="Goodwin S."/>
            <person name="Spatafora J."/>
            <person name="Crous P."/>
            <person name="Grigoriev I."/>
        </authorList>
    </citation>
    <scope>NUCLEOTIDE SEQUENCE</scope>
    <source>
        <strain evidence="2">HMLAC05119</strain>
    </source>
</reference>
<sequence length="126" mass="13808">MVYCKLRDIQFSSCGSRQPPYSARYQLPWHSSGTFTGSYSTGQQVACVVYKGVDHGICASPQKLYKDEKISGAAVQKLFQDIINHGCKGCGSVPLRPGNNVNDGKSTVNYSNYTCQEGIYPSALRK</sequence>
<dbReference type="SUPFAM" id="SSF55221">
    <property type="entry name" value="Yeast killer toxins"/>
    <property type="match status" value="1"/>
</dbReference>
<dbReference type="Pfam" id="PF09044">
    <property type="entry name" value="Kp4"/>
    <property type="match status" value="1"/>
</dbReference>
<dbReference type="OrthoDB" id="4177994at2759"/>
<dbReference type="InterPro" id="IPR015131">
    <property type="entry name" value="Killer_tox_Kp4"/>
</dbReference>
<accession>A0A6A5Q832</accession>